<dbReference type="SUPFAM" id="SSF57667">
    <property type="entry name" value="beta-beta-alpha zinc fingers"/>
    <property type="match status" value="4"/>
</dbReference>
<evidence type="ECO:0000256" key="6">
    <source>
        <dbReference type="ARBA" id="ARBA00023242"/>
    </source>
</evidence>
<dbReference type="InterPro" id="IPR036236">
    <property type="entry name" value="Znf_C2H2_sf"/>
</dbReference>
<evidence type="ECO:0000256" key="7">
    <source>
        <dbReference type="PROSITE-ProRule" id="PRU00042"/>
    </source>
</evidence>
<keyword evidence="4 7" id="KW-0863">Zinc-finger</keyword>
<dbReference type="PROSITE" id="PS00028">
    <property type="entry name" value="ZINC_FINGER_C2H2_1"/>
    <property type="match status" value="7"/>
</dbReference>
<feature type="domain" description="C2H2-type" evidence="9">
    <location>
        <begin position="284"/>
        <end position="312"/>
    </location>
</feature>
<keyword evidence="12" id="KW-1185">Reference proteome</keyword>
<evidence type="ECO:0000256" key="1">
    <source>
        <dbReference type="ARBA" id="ARBA00004123"/>
    </source>
</evidence>
<dbReference type="SMART" id="SM00355">
    <property type="entry name" value="ZnF_C2H2"/>
    <property type="match status" value="9"/>
</dbReference>
<dbReference type="GO" id="GO:0003700">
    <property type="term" value="F:DNA-binding transcription factor activity"/>
    <property type="evidence" value="ECO:0007669"/>
    <property type="project" value="InterPro"/>
</dbReference>
<feature type="domain" description="C2H2-type" evidence="9">
    <location>
        <begin position="228"/>
        <end position="256"/>
    </location>
</feature>
<name>W5JUM8_ANODA</name>
<evidence type="ECO:0000313" key="12">
    <source>
        <dbReference type="Proteomes" id="UP000000673"/>
    </source>
</evidence>
<dbReference type="VEuPathDB" id="VectorBase:ADAC001765"/>
<feature type="domain" description="C2H2-type" evidence="9">
    <location>
        <begin position="313"/>
        <end position="337"/>
    </location>
</feature>
<feature type="region of interest" description="Disordered" evidence="8">
    <location>
        <begin position="112"/>
        <end position="160"/>
    </location>
</feature>
<keyword evidence="3" id="KW-0677">Repeat</keyword>
<keyword evidence="2" id="KW-0479">Metal-binding</keyword>
<feature type="domain" description="C2H2-type" evidence="9">
    <location>
        <begin position="430"/>
        <end position="458"/>
    </location>
</feature>
<evidence type="ECO:0000313" key="10">
    <source>
        <dbReference type="EMBL" id="ETN66449.1"/>
    </source>
</evidence>
<evidence type="ECO:0000256" key="3">
    <source>
        <dbReference type="ARBA" id="ARBA00022737"/>
    </source>
</evidence>
<evidence type="ECO:0000256" key="8">
    <source>
        <dbReference type="SAM" id="MobiDB-lite"/>
    </source>
</evidence>
<dbReference type="Proteomes" id="UP000000673">
    <property type="component" value="Unassembled WGS sequence"/>
</dbReference>
<reference evidence="10" key="3">
    <citation type="journal article" date="2013" name="Nucleic Acids Res.">
        <title>The genome of Anopheles darlingi, the main neotropical malaria vector.</title>
        <authorList>
            <person name="Marinotti O."/>
            <person name="Cerqueira G.C."/>
            <person name="de Almeida L.G."/>
            <person name="Ferro M.I."/>
            <person name="Loreto E.L."/>
            <person name="Zaha A."/>
            <person name="Teixeira S.M."/>
            <person name="Wespiser A.R."/>
            <person name="Almeida E Silva A."/>
            <person name="Schlindwein A.D."/>
            <person name="Pacheco A.C."/>
            <person name="Silva A.L."/>
            <person name="Graveley B.R."/>
            <person name="Walenz B.P."/>
            <person name="Lima Bde A."/>
            <person name="Ribeiro C.A."/>
            <person name="Nunes-Silva C.G."/>
            <person name="de Carvalho C.R."/>
            <person name="Soares C.M."/>
            <person name="de Menezes C.B."/>
            <person name="Matiolli C."/>
            <person name="Caffrey D."/>
            <person name="Araujo D.A."/>
            <person name="de Oliveira D.M."/>
            <person name="Golenbock D."/>
            <person name="Grisard E.C."/>
            <person name="Fantinatti-Garboggini F."/>
            <person name="de Carvalho F.M."/>
            <person name="Barcellos F.G."/>
            <person name="Prosdocimi F."/>
            <person name="May G."/>
            <person name="Azevedo Junior G.M."/>
            <person name="Guimaraes G.M."/>
            <person name="Goldman G.H."/>
            <person name="Padilha I.Q."/>
            <person name="Batista Jda S."/>
            <person name="Ferro J.A."/>
            <person name="Ribeiro J.M."/>
            <person name="Fietto J.L."/>
            <person name="Dabbas K.M."/>
            <person name="Cerdeira L."/>
            <person name="Agnez-Lima L.F."/>
            <person name="Brocchi M."/>
            <person name="de Carvalho M.O."/>
            <person name="Teixeira Mde M."/>
            <person name="Diniz Maia Mde M."/>
            <person name="Goldman M.H."/>
            <person name="Cruz Schneider M.P."/>
            <person name="Felipe M.S."/>
            <person name="Hungria M."/>
            <person name="Nicolas M.F."/>
            <person name="Pereira M."/>
            <person name="Montes M.A."/>
            <person name="Cantao M.E."/>
            <person name="Vincentz M."/>
            <person name="Rafael M.S."/>
            <person name="Silverman N."/>
            <person name="Stoco P.H."/>
            <person name="Souza R.C."/>
            <person name="Vicentini R."/>
            <person name="Gazzinelli R.T."/>
            <person name="Neves Rde O."/>
            <person name="Silva R."/>
            <person name="Astolfi-Filho S."/>
            <person name="Maciel T.E."/>
            <person name="Urmenyi T.P."/>
            <person name="Tadei W.P."/>
            <person name="Camargo E.P."/>
            <person name="de Vasconcelos A.T."/>
        </authorList>
    </citation>
    <scope>NUCLEOTIDE SEQUENCE</scope>
</reference>
<dbReference type="EnsemblMetazoa" id="ADAC001765-RA">
    <property type="protein sequence ID" value="ADAC001765-PA"/>
    <property type="gene ID" value="ADAC001765"/>
</dbReference>
<dbReference type="AlphaFoldDB" id="W5JUM8"/>
<feature type="compositionally biased region" description="Acidic residues" evidence="8">
    <location>
        <begin position="123"/>
        <end position="144"/>
    </location>
</feature>
<dbReference type="InterPro" id="IPR013087">
    <property type="entry name" value="Znf_C2H2_type"/>
</dbReference>
<dbReference type="PROSITE" id="PS50157">
    <property type="entry name" value="ZINC_FINGER_C2H2_2"/>
    <property type="match status" value="7"/>
</dbReference>
<evidence type="ECO:0000256" key="4">
    <source>
        <dbReference type="ARBA" id="ARBA00022771"/>
    </source>
</evidence>
<dbReference type="STRING" id="43151.W5JUM8"/>
<dbReference type="PANTHER" id="PTHR23225:SF2">
    <property type="entry name" value="AT09679P-RELATED"/>
    <property type="match status" value="1"/>
</dbReference>
<evidence type="ECO:0000256" key="2">
    <source>
        <dbReference type="ARBA" id="ARBA00022723"/>
    </source>
</evidence>
<keyword evidence="6" id="KW-0539">Nucleus</keyword>
<dbReference type="EMBL" id="ADMH02000446">
    <property type="protein sequence ID" value="ETN66449.1"/>
    <property type="molecule type" value="Genomic_DNA"/>
</dbReference>
<organism evidence="10">
    <name type="scientific">Anopheles darlingi</name>
    <name type="common">Mosquito</name>
    <dbReference type="NCBI Taxonomy" id="43151"/>
    <lineage>
        <taxon>Eukaryota</taxon>
        <taxon>Metazoa</taxon>
        <taxon>Ecdysozoa</taxon>
        <taxon>Arthropoda</taxon>
        <taxon>Hexapoda</taxon>
        <taxon>Insecta</taxon>
        <taxon>Pterygota</taxon>
        <taxon>Neoptera</taxon>
        <taxon>Endopterygota</taxon>
        <taxon>Diptera</taxon>
        <taxon>Nematocera</taxon>
        <taxon>Culicoidea</taxon>
        <taxon>Culicidae</taxon>
        <taxon>Anophelinae</taxon>
        <taxon>Anopheles</taxon>
    </lineage>
</organism>
<keyword evidence="5" id="KW-0862">Zinc</keyword>
<dbReference type="PANTHER" id="PTHR23225">
    <property type="entry name" value="ZINC FINGER PROTEIN"/>
    <property type="match status" value="1"/>
</dbReference>
<dbReference type="InterPro" id="IPR039970">
    <property type="entry name" value="TF_Grauzone"/>
</dbReference>
<sequence length="480" mass="55730">MQDLFFFEIIASDSLPVHVCDACESAVTDFHSYCKQVEANQKRLHETIQDEPTSVENDTTEPTYDTEFLDCELRGESPHSPDGGDIETQKSVANDAMMLMISCQKALEKSDDEPVISLKQEAESESELESESEPDAERQPDEEDRTYKPSTIVKTRTRREADRKADQEIKKFYKLECEICSIAQSDFTKLLAHYQSQHGTRGYMRCCNKQFFYRHAIVEHIENHRGDIRCEICLKTYKTRRYLALHFAKSHGSEEDRPYKCATCGSSFPKAYLLRAHESLHVQETCPICKKVLSSNHALKVHISQMHTNDTHHICATCGKTFRTKISMDRHMKEHLGLPCEEKVQCAQCNKWFHGKHNLKKHVRFKHTEVGQLFRCEICQHESPNSRALSYHKQRVHVEENFACEYCGKRFKRKLYLREHVASHTGNPLYTCNICGLKFNSHANHFTHRKTKHPVEWEAQRRLKSAQEMSRDTVTLDNVV</sequence>
<evidence type="ECO:0000256" key="5">
    <source>
        <dbReference type="ARBA" id="ARBA00022833"/>
    </source>
</evidence>
<comment type="subcellular location">
    <subcellularLocation>
        <location evidence="1">Nucleus</location>
    </subcellularLocation>
</comment>
<reference evidence="11" key="4">
    <citation type="submission" date="2015-06" db="UniProtKB">
        <authorList>
            <consortium name="EnsemblMetazoa"/>
        </authorList>
    </citation>
    <scope>IDENTIFICATION</scope>
</reference>
<protein>
    <recommendedName>
        <fullName evidence="9">C2H2-type domain-containing protein</fullName>
    </recommendedName>
</protein>
<feature type="domain" description="C2H2-type" evidence="9">
    <location>
        <begin position="402"/>
        <end position="429"/>
    </location>
</feature>
<dbReference type="VEuPathDB" id="VectorBase:ADAR2_009736"/>
<dbReference type="eggNOG" id="KOG1721">
    <property type="taxonomic scope" value="Eukaryota"/>
</dbReference>
<evidence type="ECO:0000259" key="9">
    <source>
        <dbReference type="PROSITE" id="PS50157"/>
    </source>
</evidence>
<dbReference type="GO" id="GO:0005634">
    <property type="term" value="C:nucleus"/>
    <property type="evidence" value="ECO:0007669"/>
    <property type="project" value="UniProtKB-SubCell"/>
</dbReference>
<dbReference type="Gene3D" id="3.30.160.60">
    <property type="entry name" value="Classic Zinc Finger"/>
    <property type="match status" value="4"/>
</dbReference>
<feature type="domain" description="C2H2-type" evidence="9">
    <location>
        <begin position="344"/>
        <end position="368"/>
    </location>
</feature>
<accession>W5JUM8</accession>
<dbReference type="FunCoup" id="W5JUM8">
    <property type="interactions" value="1288"/>
</dbReference>
<gene>
    <name evidence="10" type="ORF">AND_001765</name>
</gene>
<dbReference type="FunFam" id="3.30.160.60:FF:000145">
    <property type="entry name" value="Zinc finger protein 574"/>
    <property type="match status" value="1"/>
</dbReference>
<evidence type="ECO:0000313" key="11">
    <source>
        <dbReference type="EnsemblMetazoa" id="ADAC001765-PA"/>
    </source>
</evidence>
<reference evidence="10" key="2">
    <citation type="submission" date="2010-05" db="EMBL/GenBank/DDBJ databases">
        <authorList>
            <person name="Almeida L.G."/>
            <person name="Nicolas M.F."/>
            <person name="Souza R.C."/>
            <person name="Vasconcelos A.T.R."/>
        </authorList>
    </citation>
    <scope>NUCLEOTIDE SEQUENCE</scope>
</reference>
<dbReference type="GO" id="GO:0008270">
    <property type="term" value="F:zinc ion binding"/>
    <property type="evidence" value="ECO:0007669"/>
    <property type="project" value="UniProtKB-KW"/>
</dbReference>
<reference evidence="10 12" key="1">
    <citation type="journal article" date="2010" name="BMC Genomics">
        <title>Combination of measures distinguishes pre-miRNAs from other stem-loops in the genome of the newly sequenced Anopheles darlingi.</title>
        <authorList>
            <person name="Mendes N.D."/>
            <person name="Freitas A.T."/>
            <person name="Vasconcelos A.T."/>
            <person name="Sagot M.F."/>
        </authorList>
    </citation>
    <scope>NUCLEOTIDE SEQUENCE</scope>
</reference>
<dbReference type="Pfam" id="PF00096">
    <property type="entry name" value="zf-C2H2"/>
    <property type="match status" value="3"/>
</dbReference>
<dbReference type="OMA" id="NSHANHF"/>
<dbReference type="Gene3D" id="3.40.1800.20">
    <property type="match status" value="1"/>
</dbReference>
<feature type="domain" description="C2H2-type" evidence="9">
    <location>
        <begin position="259"/>
        <end position="286"/>
    </location>
</feature>
<proteinExistence type="predicted"/>
<dbReference type="HOGENOM" id="CLU_002678_94_13_1"/>